<evidence type="ECO:0000313" key="14">
    <source>
        <dbReference type="Proteomes" id="UP000749559"/>
    </source>
</evidence>
<dbReference type="PROSITE" id="PS51645">
    <property type="entry name" value="PHR_CRY_ALPHA_BETA"/>
    <property type="match status" value="1"/>
</dbReference>
<dbReference type="Pfam" id="PF03441">
    <property type="entry name" value="FAD_binding_7"/>
    <property type="match status" value="1"/>
</dbReference>
<feature type="site" description="Electron transfer via tryptophanyl radical" evidence="12">
    <location>
        <position position="411"/>
    </location>
</feature>
<evidence type="ECO:0000256" key="4">
    <source>
        <dbReference type="ARBA" id="ARBA00021159"/>
    </source>
</evidence>
<feature type="site" description="Electron transfer via tryptophanyl radical" evidence="12">
    <location>
        <position position="388"/>
    </location>
</feature>
<evidence type="ECO:0000256" key="7">
    <source>
        <dbReference type="ARBA" id="ARBA00022741"/>
    </source>
</evidence>
<comment type="caution">
    <text evidence="13">The sequence shown here is derived from an EMBL/GenBank/DDBJ whole genome shotgun (WGS) entry which is preliminary data.</text>
</comment>
<gene>
    <name evidence="13" type="ORF">OFUS_LOCUS23191</name>
</gene>
<keyword evidence="9" id="KW-0675">Receptor</keyword>
<dbReference type="InterPro" id="IPR005101">
    <property type="entry name" value="Cryptochr/Photolyase_FAD-bd"/>
</dbReference>
<dbReference type="Pfam" id="PF00875">
    <property type="entry name" value="DNA_photolyase"/>
    <property type="match status" value="1"/>
</dbReference>
<feature type="binding site" evidence="11">
    <location>
        <begin position="303"/>
        <end position="310"/>
    </location>
    <ligand>
        <name>FAD</name>
        <dbReference type="ChEBI" id="CHEBI:57692"/>
    </ligand>
</feature>
<sequence>MGRGQSGDDSITKPGCSILWFRHGLRLHDNPALQEAIKDCEKLYPVFIFDGQVAGTSTSGYNRTRFLLECLEDLDRQFKDAGGRLYVLYGKPVDVFREIHQEWGVTKICFEQDPEPIWQNRDALVRDFCKSAGIECVEKIGHTLWNPKDIISENGGMPPLTYEKFNAITSLIGPPPRPTERHSFISVKLPVEPDHDERHSIPSLEKLGKEPELPEQLMRINQWKGGESEARKLFKIRMRDEEEAFKKGFMMPNQFKPNMAAPPTSMAAHLRFGCISVREMYWAIHDTFEKVRKEDSPTQLTGQLVWREFFYTMSVGNKDYDKMAPNPICLDIPWYENKEHLKLWEQGQTGFPFIDACQRQMLQEGWVHHVGRHATSCFLTRGDLWISWEEGLKVYLKYMLDADWSVCAGNWMWVSSSAFEKVLQCPSCLDPVKYGMRMDSKGEFVRRYVPELRDMPLRYLFSPWLSPLNIQKKANCIIGTDYPKPMVNHKEVAAKNADMMLKVKQAHENKVTSICAPSNSDEVRKFMWLPTSQEKGLPSCTADDFCKAVENL</sequence>
<dbReference type="AlphaFoldDB" id="A0A8J1XJ46"/>
<dbReference type="EMBL" id="CAIIXF020000011">
    <property type="protein sequence ID" value="CAH1799144.1"/>
    <property type="molecule type" value="Genomic_DNA"/>
</dbReference>
<dbReference type="GO" id="GO:0048471">
    <property type="term" value="C:perinuclear region of cytoplasm"/>
    <property type="evidence" value="ECO:0007669"/>
    <property type="project" value="UniProtKB-SubCell"/>
</dbReference>
<evidence type="ECO:0000256" key="5">
    <source>
        <dbReference type="ARBA" id="ARBA00022490"/>
    </source>
</evidence>
<keyword evidence="8 11" id="KW-0274">FAD</keyword>
<dbReference type="Proteomes" id="UP000749559">
    <property type="component" value="Unassembled WGS sequence"/>
</dbReference>
<dbReference type="InterPro" id="IPR036155">
    <property type="entry name" value="Crypto/Photolyase_N_sf"/>
</dbReference>
<reference evidence="13" key="1">
    <citation type="submission" date="2022-03" db="EMBL/GenBank/DDBJ databases">
        <authorList>
            <person name="Martin C."/>
        </authorList>
    </citation>
    <scope>NUCLEOTIDE SEQUENCE</scope>
</reference>
<evidence type="ECO:0000256" key="12">
    <source>
        <dbReference type="PIRSR" id="PIRSR602081-2"/>
    </source>
</evidence>
<feature type="binding site" evidence="11">
    <location>
        <begin position="401"/>
        <end position="403"/>
    </location>
    <ligand>
        <name>FAD</name>
        <dbReference type="ChEBI" id="CHEBI:57692"/>
    </ligand>
</feature>
<keyword evidence="14" id="KW-1185">Reference proteome</keyword>
<evidence type="ECO:0000256" key="9">
    <source>
        <dbReference type="ARBA" id="ARBA00023170"/>
    </source>
</evidence>
<organism evidence="13 14">
    <name type="scientific">Owenia fusiformis</name>
    <name type="common">Polychaete worm</name>
    <dbReference type="NCBI Taxonomy" id="6347"/>
    <lineage>
        <taxon>Eukaryota</taxon>
        <taxon>Metazoa</taxon>
        <taxon>Spiralia</taxon>
        <taxon>Lophotrochozoa</taxon>
        <taxon>Annelida</taxon>
        <taxon>Polychaeta</taxon>
        <taxon>Sedentaria</taxon>
        <taxon>Canalipalpata</taxon>
        <taxon>Sabellida</taxon>
        <taxon>Oweniida</taxon>
        <taxon>Oweniidae</taxon>
        <taxon>Owenia</taxon>
    </lineage>
</organism>
<dbReference type="PANTHER" id="PTHR11455:SF17">
    <property type="entry name" value="CRYPTOCHROME-1"/>
    <property type="match status" value="1"/>
</dbReference>
<keyword evidence="10" id="KW-0539">Nucleus</keyword>
<evidence type="ECO:0000256" key="1">
    <source>
        <dbReference type="ARBA" id="ARBA00004123"/>
    </source>
</evidence>
<dbReference type="GO" id="GO:0045892">
    <property type="term" value="P:negative regulation of DNA-templated transcription"/>
    <property type="evidence" value="ECO:0007669"/>
    <property type="project" value="TreeGrafter"/>
</dbReference>
<proteinExistence type="inferred from homology"/>
<evidence type="ECO:0000256" key="11">
    <source>
        <dbReference type="PIRSR" id="PIRSR602081-1"/>
    </source>
</evidence>
<dbReference type="GO" id="GO:0071949">
    <property type="term" value="F:FAD binding"/>
    <property type="evidence" value="ECO:0007669"/>
    <property type="project" value="TreeGrafter"/>
</dbReference>
<dbReference type="GO" id="GO:0043153">
    <property type="term" value="P:entrainment of circadian clock by photoperiod"/>
    <property type="evidence" value="ECO:0007669"/>
    <property type="project" value="TreeGrafter"/>
</dbReference>
<dbReference type="GO" id="GO:0005634">
    <property type="term" value="C:nucleus"/>
    <property type="evidence" value="ECO:0007669"/>
    <property type="project" value="UniProtKB-SubCell"/>
</dbReference>
<comment type="subcellular location">
    <subcellularLocation>
        <location evidence="2">Cytoplasm</location>
        <location evidence="2">Perinuclear region</location>
    </subcellularLocation>
    <subcellularLocation>
        <location evidence="1">Nucleus</location>
    </subcellularLocation>
</comment>
<evidence type="ECO:0000256" key="8">
    <source>
        <dbReference type="ARBA" id="ARBA00022827"/>
    </source>
</evidence>
<dbReference type="GO" id="GO:0003677">
    <property type="term" value="F:DNA binding"/>
    <property type="evidence" value="ECO:0007669"/>
    <property type="project" value="TreeGrafter"/>
</dbReference>
<evidence type="ECO:0000256" key="6">
    <source>
        <dbReference type="ARBA" id="ARBA00022630"/>
    </source>
</evidence>
<keyword evidence="7" id="KW-0547">Nucleotide-binding</keyword>
<dbReference type="Gene3D" id="1.25.40.80">
    <property type="match status" value="1"/>
</dbReference>
<dbReference type="Gene3D" id="3.40.50.620">
    <property type="entry name" value="HUPs"/>
    <property type="match status" value="1"/>
</dbReference>
<evidence type="ECO:0000256" key="3">
    <source>
        <dbReference type="ARBA" id="ARBA00005862"/>
    </source>
</evidence>
<protein>
    <recommendedName>
        <fullName evidence="4">Cryptochrome-1</fullName>
    </recommendedName>
</protein>
<comment type="similarity">
    <text evidence="3">Belongs to the DNA photolyase class-1 family.</text>
</comment>
<dbReference type="GO" id="GO:0032922">
    <property type="term" value="P:circadian regulation of gene expression"/>
    <property type="evidence" value="ECO:0007669"/>
    <property type="project" value="TreeGrafter"/>
</dbReference>
<dbReference type="InterPro" id="IPR006050">
    <property type="entry name" value="DNA_photolyase_N"/>
</dbReference>
<evidence type="ECO:0000256" key="2">
    <source>
        <dbReference type="ARBA" id="ARBA00004556"/>
    </source>
</evidence>
<dbReference type="Gene3D" id="1.10.579.10">
    <property type="entry name" value="DNA Cyclobutane Dipyrimidine Photolyase, subunit A, domain 3"/>
    <property type="match status" value="1"/>
</dbReference>
<keyword evidence="6 11" id="KW-0285">Flavoprotein</keyword>
<dbReference type="InterPro" id="IPR014729">
    <property type="entry name" value="Rossmann-like_a/b/a_fold"/>
</dbReference>
<dbReference type="InterPro" id="IPR002081">
    <property type="entry name" value="Cryptochrome/DNA_photolyase_1"/>
</dbReference>
<evidence type="ECO:0000256" key="10">
    <source>
        <dbReference type="ARBA" id="ARBA00023242"/>
    </source>
</evidence>
<keyword evidence="5" id="KW-0963">Cytoplasm</keyword>
<evidence type="ECO:0000313" key="13">
    <source>
        <dbReference type="EMBL" id="CAH1799144.1"/>
    </source>
</evidence>
<dbReference type="PANTHER" id="PTHR11455">
    <property type="entry name" value="CRYPTOCHROME"/>
    <property type="match status" value="1"/>
</dbReference>
<dbReference type="SUPFAM" id="SSF48173">
    <property type="entry name" value="Cryptochrome/photolyase FAD-binding domain"/>
    <property type="match status" value="1"/>
</dbReference>
<name>A0A8J1XJ46_OWEFU</name>
<comment type="cofactor">
    <cofactor evidence="11">
        <name>FAD</name>
        <dbReference type="ChEBI" id="CHEBI:57692"/>
    </cofactor>
    <text evidence="11">Binds 1 FAD per subunit.</text>
</comment>
<accession>A0A8J1XJ46</accession>
<dbReference type="SUPFAM" id="SSF52425">
    <property type="entry name" value="Cryptochrome/photolyase, N-terminal domain"/>
    <property type="match status" value="1"/>
</dbReference>
<feature type="site" description="Electron transfer via tryptophanyl radical" evidence="12">
    <location>
        <position position="334"/>
    </location>
</feature>
<dbReference type="OrthoDB" id="435881at2759"/>
<dbReference type="InterPro" id="IPR036134">
    <property type="entry name" value="Crypto/Photolyase_FAD-like_sf"/>
</dbReference>